<dbReference type="RefSeq" id="WP_163161488.1">
    <property type="nucleotide sequence ID" value="NZ_VKHP01000278.1"/>
</dbReference>
<evidence type="ECO:0000256" key="6">
    <source>
        <dbReference type="SAM" id="SignalP"/>
    </source>
</evidence>
<dbReference type="InterPro" id="IPR006311">
    <property type="entry name" value="TAT_signal"/>
</dbReference>
<keyword evidence="8" id="KW-1185">Reference proteome</keyword>
<organism evidence="7 8">
    <name type="scientific">Bradyrhizobium uaiense</name>
    <dbReference type="NCBI Taxonomy" id="2594946"/>
    <lineage>
        <taxon>Bacteria</taxon>
        <taxon>Pseudomonadati</taxon>
        <taxon>Pseudomonadota</taxon>
        <taxon>Alphaproteobacteria</taxon>
        <taxon>Hyphomicrobiales</taxon>
        <taxon>Nitrobacteraceae</taxon>
        <taxon>Bradyrhizobium</taxon>
    </lineage>
</organism>
<dbReference type="InterPro" id="IPR006059">
    <property type="entry name" value="SBP"/>
</dbReference>
<dbReference type="PANTHER" id="PTHR30006">
    <property type="entry name" value="THIAMINE-BINDING PERIPLASMIC PROTEIN-RELATED"/>
    <property type="match status" value="1"/>
</dbReference>
<evidence type="ECO:0000256" key="1">
    <source>
        <dbReference type="ARBA" id="ARBA00004418"/>
    </source>
</evidence>
<name>A0A6P1BUJ4_9BRAD</name>
<dbReference type="Pfam" id="PF13416">
    <property type="entry name" value="SBP_bac_8"/>
    <property type="match status" value="1"/>
</dbReference>
<dbReference type="CDD" id="cd13589">
    <property type="entry name" value="PBP2_polyamine_RpCGA009"/>
    <property type="match status" value="1"/>
</dbReference>
<accession>A0A6P1BUJ4</accession>
<gene>
    <name evidence="7" type="ORF">FNJ47_40295</name>
</gene>
<evidence type="ECO:0000256" key="3">
    <source>
        <dbReference type="ARBA" id="ARBA00022448"/>
    </source>
</evidence>
<evidence type="ECO:0000256" key="4">
    <source>
        <dbReference type="ARBA" id="ARBA00022729"/>
    </source>
</evidence>
<dbReference type="PROSITE" id="PS51318">
    <property type="entry name" value="TAT"/>
    <property type="match status" value="1"/>
</dbReference>
<protein>
    <submittedName>
        <fullName evidence="7">ABC transporter substrate-binding protein</fullName>
    </submittedName>
</protein>
<proteinExistence type="inferred from homology"/>
<keyword evidence="5" id="KW-0574">Periplasm</keyword>
<dbReference type="GO" id="GO:0030288">
    <property type="term" value="C:outer membrane-bounded periplasmic space"/>
    <property type="evidence" value="ECO:0007669"/>
    <property type="project" value="TreeGrafter"/>
</dbReference>
<dbReference type="Proteomes" id="UP000468531">
    <property type="component" value="Unassembled WGS sequence"/>
</dbReference>
<comment type="subcellular location">
    <subcellularLocation>
        <location evidence="1">Periplasm</location>
    </subcellularLocation>
</comment>
<dbReference type="GO" id="GO:0015888">
    <property type="term" value="P:thiamine transport"/>
    <property type="evidence" value="ECO:0007669"/>
    <property type="project" value="TreeGrafter"/>
</dbReference>
<reference evidence="7 8" key="1">
    <citation type="journal article" date="2020" name="Arch. Microbiol.">
        <title>Bradyrhizobium uaiense sp. nov., a new highly efficient cowpea symbiont.</title>
        <authorList>
            <person name="Cabral Michel D."/>
            <person name="Azarias Guimaraes A."/>
            <person name="Martins da Costa E."/>
            <person name="Soares de Carvalho T."/>
            <person name="Balsanelli E."/>
            <person name="Willems A."/>
            <person name="Maltempi de Souza E."/>
            <person name="de Souza Moreira F.M."/>
        </authorList>
    </citation>
    <scope>NUCLEOTIDE SEQUENCE [LARGE SCALE GENOMIC DNA]</scope>
    <source>
        <strain evidence="7 8">UFLA 03-164</strain>
    </source>
</reference>
<comment type="caution">
    <text evidence="7">The sequence shown here is derived from an EMBL/GenBank/DDBJ whole genome shotgun (WGS) entry which is preliminary data.</text>
</comment>
<feature type="signal peptide" evidence="6">
    <location>
        <begin position="1"/>
        <end position="35"/>
    </location>
</feature>
<dbReference type="Gene3D" id="3.40.190.10">
    <property type="entry name" value="Periplasmic binding protein-like II"/>
    <property type="match status" value="2"/>
</dbReference>
<evidence type="ECO:0000256" key="2">
    <source>
        <dbReference type="ARBA" id="ARBA00008520"/>
    </source>
</evidence>
<dbReference type="SUPFAM" id="SSF53850">
    <property type="entry name" value="Periplasmic binding protein-like II"/>
    <property type="match status" value="1"/>
</dbReference>
<dbReference type="PANTHER" id="PTHR30006:SF3">
    <property type="entry name" value="THIAMINE-BINDING PERIPLASMIC PROTEIN"/>
    <property type="match status" value="1"/>
</dbReference>
<feature type="chain" id="PRO_5026803589" evidence="6">
    <location>
        <begin position="36"/>
        <end position="354"/>
    </location>
</feature>
<dbReference type="GO" id="GO:0030976">
    <property type="term" value="F:thiamine pyrophosphate binding"/>
    <property type="evidence" value="ECO:0007669"/>
    <property type="project" value="TreeGrafter"/>
</dbReference>
<keyword evidence="3" id="KW-0813">Transport</keyword>
<keyword evidence="4 6" id="KW-0732">Signal</keyword>
<evidence type="ECO:0000313" key="7">
    <source>
        <dbReference type="EMBL" id="NEV01840.1"/>
    </source>
</evidence>
<dbReference type="AlphaFoldDB" id="A0A6P1BUJ4"/>
<evidence type="ECO:0000256" key="5">
    <source>
        <dbReference type="ARBA" id="ARBA00022764"/>
    </source>
</evidence>
<comment type="similarity">
    <text evidence="2">Belongs to the bacterial solute-binding protein 1 family.</text>
</comment>
<dbReference type="EMBL" id="VKHP01000278">
    <property type="protein sequence ID" value="NEV01840.1"/>
    <property type="molecule type" value="Genomic_DNA"/>
</dbReference>
<dbReference type="GO" id="GO:0030975">
    <property type="term" value="F:thiamine binding"/>
    <property type="evidence" value="ECO:0007669"/>
    <property type="project" value="TreeGrafter"/>
</dbReference>
<evidence type="ECO:0000313" key="8">
    <source>
        <dbReference type="Proteomes" id="UP000468531"/>
    </source>
</evidence>
<sequence>MNTQPFSKVSRRSFLACAAGGVAAPMILKASRAFATSDTVTLTSTGGSYQESLTKTVLNPFTEETGIKVNIVPIHEMAKIKAQLLTGNIEWDVVNLGGPDAAFGSKQGYWEKLDPSMFDVADLVIPPTSDIVTAQMFAQGIAWDPKKFGPGKHPSNFAEFFDITMFPGRRALRPDAPSTLEAALLADGVAPKDIYPLDVDRAFKVLERIKPSIAVWTATTTQSISLLQTGEIDFSMTYSNRVKATMEPGGGKPMAFSLDQVLIFADQFVVVKGAPNKENGMRLLAYMLRPEVQARLEEAVGLIPVSMKAGAMLSEAARKWQPNLRDPKNLVINNAYWSDNHERVQSRFKEWIQT</sequence>